<comment type="subcellular location">
    <subcellularLocation>
        <location evidence="1 7">Cell membrane</location>
        <topology evidence="1 7">Multi-pass membrane protein</topology>
    </subcellularLocation>
</comment>
<dbReference type="InterPro" id="IPR017039">
    <property type="entry name" value="Virul_fac_BrkB"/>
</dbReference>
<feature type="transmembrane region" description="Helical" evidence="7">
    <location>
        <begin position="102"/>
        <end position="124"/>
    </location>
</feature>
<dbReference type="PANTHER" id="PTHR30213:SF0">
    <property type="entry name" value="UPF0761 MEMBRANE PROTEIN YIHY"/>
    <property type="match status" value="1"/>
</dbReference>
<accession>A0ABU7UY57</accession>
<evidence type="ECO:0000256" key="4">
    <source>
        <dbReference type="ARBA" id="ARBA00022692"/>
    </source>
</evidence>
<sequence length="425" mass="47835">MEPLTTFNRWTERVRDPERVRSFSRFLLKRFIADDLLQAAGALSFTTVFALVPLSMVVFGVLSRFSVFDQWSVQLSDYIFRNFVPSAAYSVEEWLRKFADNAGGLTTVGVVGLVLSLLVTIHGIESAFNRIWRIKTTRPKLSRFVMYWTVLTLGSMLAATSLGVSARILALSFFETTAGSWIEAGILRFSPLAIECIVLTLLYRFLPHRSVKWRHAFAGGILATVLLELIRTALSVYLNSFNASYAKIYGTLAFMPVFLLWIYLSWIAVLGGASMAAAISAFRFQPARLRLPQGFEFYAMLRLLARLKEVARDGNGLHTDRIHELEPIMTDDLIQDLLGDLEQAHVVRRAETGEWLLVRDLDDLQLSELYSAAQLRVPISEAYLPMADDAIGKASLEVLNELRMPLRDGLRRNVSSIPFEGKPDA</sequence>
<feature type="transmembrane region" description="Helical" evidence="7">
    <location>
        <begin position="186"/>
        <end position="205"/>
    </location>
</feature>
<dbReference type="NCBIfam" id="TIGR00765">
    <property type="entry name" value="yihY_not_rbn"/>
    <property type="match status" value="1"/>
</dbReference>
<dbReference type="RefSeq" id="WP_331702874.1">
    <property type="nucleotide sequence ID" value="NZ_JAZHBO010000001.1"/>
</dbReference>
<dbReference type="Proteomes" id="UP001356170">
    <property type="component" value="Unassembled WGS sequence"/>
</dbReference>
<evidence type="ECO:0000256" key="1">
    <source>
        <dbReference type="ARBA" id="ARBA00004651"/>
    </source>
</evidence>
<keyword evidence="9" id="KW-1185">Reference proteome</keyword>
<evidence type="ECO:0000313" key="8">
    <source>
        <dbReference type="EMBL" id="MEF2154701.1"/>
    </source>
</evidence>
<protein>
    <recommendedName>
        <fullName evidence="7">UPF0761 membrane protein V3390_00375</fullName>
    </recommendedName>
</protein>
<dbReference type="InterPro" id="IPR023679">
    <property type="entry name" value="UPF0761_bac"/>
</dbReference>
<dbReference type="EMBL" id="JAZHBO010000001">
    <property type="protein sequence ID" value="MEF2154701.1"/>
    <property type="molecule type" value="Genomic_DNA"/>
</dbReference>
<evidence type="ECO:0000256" key="5">
    <source>
        <dbReference type="ARBA" id="ARBA00022989"/>
    </source>
</evidence>
<gene>
    <name evidence="8" type="ORF">V3390_00375</name>
</gene>
<keyword evidence="4 7" id="KW-0812">Transmembrane</keyword>
<dbReference type="PANTHER" id="PTHR30213">
    <property type="entry name" value="INNER MEMBRANE PROTEIN YHJD"/>
    <property type="match status" value="1"/>
</dbReference>
<evidence type="ECO:0000313" key="9">
    <source>
        <dbReference type="Proteomes" id="UP001356170"/>
    </source>
</evidence>
<keyword evidence="5 7" id="KW-1133">Transmembrane helix</keyword>
<evidence type="ECO:0000256" key="7">
    <source>
        <dbReference type="HAMAP-Rule" id="MF_00672"/>
    </source>
</evidence>
<feature type="transmembrane region" description="Helical" evidence="7">
    <location>
        <begin position="217"/>
        <end position="238"/>
    </location>
</feature>
<feature type="transmembrane region" description="Helical" evidence="7">
    <location>
        <begin position="258"/>
        <end position="282"/>
    </location>
</feature>
<comment type="similarity">
    <text evidence="7">Belongs to the UPF0761 family.</text>
</comment>
<feature type="transmembrane region" description="Helical" evidence="7">
    <location>
        <begin position="36"/>
        <end position="62"/>
    </location>
</feature>
<keyword evidence="2 7" id="KW-1003">Cell membrane</keyword>
<feature type="transmembrane region" description="Helical" evidence="7">
    <location>
        <begin position="145"/>
        <end position="174"/>
    </location>
</feature>
<evidence type="ECO:0000256" key="6">
    <source>
        <dbReference type="ARBA" id="ARBA00023136"/>
    </source>
</evidence>
<comment type="caution">
    <text evidence="8">The sequence shown here is derived from an EMBL/GenBank/DDBJ whole genome shotgun (WGS) entry which is preliminary data.</text>
</comment>
<dbReference type="HAMAP" id="MF_00672">
    <property type="entry name" value="UPF0761"/>
    <property type="match status" value="1"/>
</dbReference>
<evidence type="ECO:0000256" key="3">
    <source>
        <dbReference type="ARBA" id="ARBA00022519"/>
    </source>
</evidence>
<reference evidence="8 9" key="1">
    <citation type="submission" date="2024-01" db="EMBL/GenBank/DDBJ databases">
        <title>Novel species of the genus Luteimonas isolated from rivers.</title>
        <authorList>
            <person name="Lu H."/>
        </authorList>
    </citation>
    <scope>NUCLEOTIDE SEQUENCE [LARGE SCALE GENOMIC DNA]</scope>
    <source>
        <strain evidence="8 9">FXH3W</strain>
    </source>
</reference>
<organism evidence="8 9">
    <name type="scientific">Aquilutibacter rugosus</name>
    <dbReference type="NCBI Taxonomy" id="3115820"/>
    <lineage>
        <taxon>Bacteria</taxon>
        <taxon>Pseudomonadati</taxon>
        <taxon>Pseudomonadota</taxon>
        <taxon>Gammaproteobacteria</taxon>
        <taxon>Lysobacterales</taxon>
        <taxon>Lysobacteraceae</taxon>
        <taxon>Aquilutibacter</taxon>
    </lineage>
</organism>
<evidence type="ECO:0000256" key="2">
    <source>
        <dbReference type="ARBA" id="ARBA00022475"/>
    </source>
</evidence>
<proteinExistence type="inferred from homology"/>
<keyword evidence="6 7" id="KW-0472">Membrane</keyword>
<dbReference type="Pfam" id="PF03631">
    <property type="entry name" value="Virul_fac_BrkB"/>
    <property type="match status" value="1"/>
</dbReference>
<keyword evidence="3" id="KW-0997">Cell inner membrane</keyword>
<name>A0ABU7UY57_9GAMM</name>